<dbReference type="PANTHER" id="PTHR11486">
    <property type="entry name" value="FIBROBLAST GROWTH FACTOR"/>
    <property type="match status" value="1"/>
</dbReference>
<accession>A0A9J6DF32</accession>
<dbReference type="SMART" id="SM00442">
    <property type="entry name" value="FGF"/>
    <property type="match status" value="1"/>
</dbReference>
<dbReference type="Pfam" id="PF00167">
    <property type="entry name" value="FGF"/>
    <property type="match status" value="1"/>
</dbReference>
<comment type="similarity">
    <text evidence="1 2">Belongs to the heparin-binding growth factors family.</text>
</comment>
<evidence type="ECO:0000313" key="5">
    <source>
        <dbReference type="Proteomes" id="UP000821866"/>
    </source>
</evidence>
<dbReference type="PRINTS" id="PR00262">
    <property type="entry name" value="IL1HBGF"/>
</dbReference>
<evidence type="ECO:0000256" key="2">
    <source>
        <dbReference type="RuleBase" id="RU049442"/>
    </source>
</evidence>
<evidence type="ECO:0000256" key="1">
    <source>
        <dbReference type="ARBA" id="ARBA00007936"/>
    </source>
</evidence>
<dbReference type="EMBL" id="JABSTU010000009">
    <property type="protein sequence ID" value="KAH8020534.1"/>
    <property type="molecule type" value="Genomic_DNA"/>
</dbReference>
<reference evidence="4" key="1">
    <citation type="journal article" date="2020" name="Cell">
        <title>Large-Scale Comparative Analyses of Tick Genomes Elucidate Their Genetic Diversity and Vector Capacities.</title>
        <authorList>
            <consortium name="Tick Genome and Microbiome Consortium (TIGMIC)"/>
            <person name="Jia N."/>
            <person name="Wang J."/>
            <person name="Shi W."/>
            <person name="Du L."/>
            <person name="Sun Y."/>
            <person name="Zhan W."/>
            <person name="Jiang J.F."/>
            <person name="Wang Q."/>
            <person name="Zhang B."/>
            <person name="Ji P."/>
            <person name="Bell-Sakyi L."/>
            <person name="Cui X.M."/>
            <person name="Yuan T.T."/>
            <person name="Jiang B.G."/>
            <person name="Yang W.F."/>
            <person name="Lam T.T."/>
            <person name="Chang Q.C."/>
            <person name="Ding S.J."/>
            <person name="Wang X.J."/>
            <person name="Zhu J.G."/>
            <person name="Ruan X.D."/>
            <person name="Zhao L."/>
            <person name="Wei J.T."/>
            <person name="Ye R.Z."/>
            <person name="Que T.C."/>
            <person name="Du C.H."/>
            <person name="Zhou Y.H."/>
            <person name="Cheng J.X."/>
            <person name="Dai P.F."/>
            <person name="Guo W.B."/>
            <person name="Han X.H."/>
            <person name="Huang E.J."/>
            <person name="Li L.F."/>
            <person name="Wei W."/>
            <person name="Gao Y.C."/>
            <person name="Liu J.Z."/>
            <person name="Shao H.Z."/>
            <person name="Wang X."/>
            <person name="Wang C.C."/>
            <person name="Yang T.C."/>
            <person name="Huo Q.B."/>
            <person name="Li W."/>
            <person name="Chen H.Y."/>
            <person name="Chen S.E."/>
            <person name="Zhou L.G."/>
            <person name="Ni X.B."/>
            <person name="Tian J.H."/>
            <person name="Sheng Y."/>
            <person name="Liu T."/>
            <person name="Pan Y.S."/>
            <person name="Xia L.Y."/>
            <person name="Li J."/>
            <person name="Zhao F."/>
            <person name="Cao W.C."/>
        </authorList>
    </citation>
    <scope>NUCLEOTIDE SEQUENCE</scope>
    <source>
        <strain evidence="4">Rmic-2018</strain>
    </source>
</reference>
<gene>
    <name evidence="4" type="ORF">HPB51_002483</name>
</gene>
<dbReference type="Gene3D" id="2.80.10.50">
    <property type="match status" value="1"/>
</dbReference>
<dbReference type="PRINTS" id="PR00263">
    <property type="entry name" value="HBGFFGF"/>
</dbReference>
<dbReference type="GO" id="GO:0008083">
    <property type="term" value="F:growth factor activity"/>
    <property type="evidence" value="ECO:0007669"/>
    <property type="project" value="InterPro"/>
</dbReference>
<proteinExistence type="inferred from homology"/>
<evidence type="ECO:0000256" key="3">
    <source>
        <dbReference type="SAM" id="MobiDB-lite"/>
    </source>
</evidence>
<dbReference type="InterPro" id="IPR056378">
    <property type="entry name" value="Let-756-like_FGF"/>
</dbReference>
<dbReference type="CDD" id="cd00058">
    <property type="entry name" value="beta-trefoil_FGF"/>
    <property type="match status" value="1"/>
</dbReference>
<sequence>MLVHPNAALRGVKFALLRNEGSTVTLLFEGAAVLEMNAVAVKLYSIRGVVSKRYLCMNRKGQLSGQKRRSEKCIFQVNELPNSYTTYSSMRYSRGTALALVPVHRQERTRQEGPQAATERHQLPAPKRQGLQAMSPEDLRCTEHH</sequence>
<dbReference type="InterPro" id="IPR008996">
    <property type="entry name" value="IL1/FGF"/>
</dbReference>
<dbReference type="Proteomes" id="UP000821866">
    <property type="component" value="Chromosome 7"/>
</dbReference>
<feature type="region of interest" description="Disordered" evidence="3">
    <location>
        <begin position="102"/>
        <end position="145"/>
    </location>
</feature>
<keyword evidence="5" id="KW-1185">Reference proteome</keyword>
<protein>
    <recommendedName>
        <fullName evidence="2">Fibroblast growth factor</fullName>
        <shortName evidence="2">FGF</shortName>
    </recommendedName>
</protein>
<reference evidence="4" key="2">
    <citation type="submission" date="2021-09" db="EMBL/GenBank/DDBJ databases">
        <authorList>
            <person name="Jia N."/>
            <person name="Wang J."/>
            <person name="Shi W."/>
            <person name="Du L."/>
            <person name="Sun Y."/>
            <person name="Zhan W."/>
            <person name="Jiang J."/>
            <person name="Wang Q."/>
            <person name="Zhang B."/>
            <person name="Ji P."/>
            <person name="Sakyi L.B."/>
            <person name="Cui X."/>
            <person name="Yuan T."/>
            <person name="Jiang B."/>
            <person name="Yang W."/>
            <person name="Lam T.T.-Y."/>
            <person name="Chang Q."/>
            <person name="Ding S."/>
            <person name="Wang X."/>
            <person name="Zhu J."/>
            <person name="Ruan X."/>
            <person name="Zhao L."/>
            <person name="Wei J."/>
            <person name="Que T."/>
            <person name="Du C."/>
            <person name="Cheng J."/>
            <person name="Dai P."/>
            <person name="Han X."/>
            <person name="Huang E."/>
            <person name="Gao Y."/>
            <person name="Liu J."/>
            <person name="Shao H."/>
            <person name="Ye R."/>
            <person name="Li L."/>
            <person name="Wei W."/>
            <person name="Wang X."/>
            <person name="Wang C."/>
            <person name="Huo Q."/>
            <person name="Li W."/>
            <person name="Guo W."/>
            <person name="Chen H."/>
            <person name="Chen S."/>
            <person name="Zhou L."/>
            <person name="Zhou L."/>
            <person name="Ni X."/>
            <person name="Tian J."/>
            <person name="Zhou Y."/>
            <person name="Sheng Y."/>
            <person name="Liu T."/>
            <person name="Pan Y."/>
            <person name="Xia L."/>
            <person name="Li J."/>
            <person name="Zhao F."/>
            <person name="Cao W."/>
        </authorList>
    </citation>
    <scope>NUCLEOTIDE SEQUENCE</scope>
    <source>
        <strain evidence="4">Rmic-2018</strain>
        <tissue evidence="4">Larvae</tissue>
    </source>
</reference>
<name>A0A9J6DF32_RHIMP</name>
<dbReference type="VEuPathDB" id="VectorBase:LOC119174955"/>
<dbReference type="AlphaFoldDB" id="A0A9J6DF32"/>
<dbReference type="InterPro" id="IPR002209">
    <property type="entry name" value="Fibroblast_GF_fam"/>
</dbReference>
<evidence type="ECO:0000313" key="4">
    <source>
        <dbReference type="EMBL" id="KAH8020534.1"/>
    </source>
</evidence>
<comment type="caution">
    <text evidence="4">The sequence shown here is derived from an EMBL/GenBank/DDBJ whole genome shotgun (WGS) entry which is preliminary data.</text>
</comment>
<dbReference type="SUPFAM" id="SSF50353">
    <property type="entry name" value="Cytokine"/>
    <property type="match status" value="1"/>
</dbReference>
<organism evidence="4 5">
    <name type="scientific">Rhipicephalus microplus</name>
    <name type="common">Cattle tick</name>
    <name type="synonym">Boophilus microplus</name>
    <dbReference type="NCBI Taxonomy" id="6941"/>
    <lineage>
        <taxon>Eukaryota</taxon>
        <taxon>Metazoa</taxon>
        <taxon>Ecdysozoa</taxon>
        <taxon>Arthropoda</taxon>
        <taxon>Chelicerata</taxon>
        <taxon>Arachnida</taxon>
        <taxon>Acari</taxon>
        <taxon>Parasitiformes</taxon>
        <taxon>Ixodida</taxon>
        <taxon>Ixodoidea</taxon>
        <taxon>Ixodidae</taxon>
        <taxon>Rhipicephalinae</taxon>
        <taxon>Rhipicephalus</taxon>
        <taxon>Boophilus</taxon>
    </lineage>
</organism>